<comment type="caution">
    <text evidence="2">The sequence shown here is derived from an EMBL/GenBank/DDBJ whole genome shotgun (WGS) entry which is preliminary data.</text>
</comment>
<dbReference type="Proteomes" id="UP001358586">
    <property type="component" value="Chromosome 5"/>
</dbReference>
<evidence type="ECO:0000313" key="2">
    <source>
        <dbReference type="EMBL" id="KAK5831252.1"/>
    </source>
</evidence>
<protein>
    <submittedName>
        <fullName evidence="2">Uncharacterized protein</fullName>
    </submittedName>
</protein>
<keyword evidence="1" id="KW-0472">Membrane</keyword>
<organism evidence="2 3">
    <name type="scientific">Gossypium arboreum</name>
    <name type="common">Tree cotton</name>
    <name type="synonym">Gossypium nanking</name>
    <dbReference type="NCBI Taxonomy" id="29729"/>
    <lineage>
        <taxon>Eukaryota</taxon>
        <taxon>Viridiplantae</taxon>
        <taxon>Streptophyta</taxon>
        <taxon>Embryophyta</taxon>
        <taxon>Tracheophyta</taxon>
        <taxon>Spermatophyta</taxon>
        <taxon>Magnoliopsida</taxon>
        <taxon>eudicotyledons</taxon>
        <taxon>Gunneridae</taxon>
        <taxon>Pentapetalae</taxon>
        <taxon>rosids</taxon>
        <taxon>malvids</taxon>
        <taxon>Malvales</taxon>
        <taxon>Malvaceae</taxon>
        <taxon>Malvoideae</taxon>
        <taxon>Gossypium</taxon>
    </lineage>
</organism>
<feature type="transmembrane region" description="Helical" evidence="1">
    <location>
        <begin position="6"/>
        <end position="23"/>
    </location>
</feature>
<keyword evidence="1" id="KW-0812">Transmembrane</keyword>
<dbReference type="InterPro" id="IPR040226">
    <property type="entry name" value="THH1/TOM1/TOM3"/>
</dbReference>
<feature type="transmembrane region" description="Helical" evidence="1">
    <location>
        <begin position="154"/>
        <end position="174"/>
    </location>
</feature>
<dbReference type="PANTHER" id="PTHR31142:SF4">
    <property type="entry name" value="OS01G0751300 PROTEIN"/>
    <property type="match status" value="1"/>
</dbReference>
<evidence type="ECO:0000313" key="3">
    <source>
        <dbReference type="Proteomes" id="UP001358586"/>
    </source>
</evidence>
<feature type="transmembrane region" description="Helical" evidence="1">
    <location>
        <begin position="114"/>
        <end position="133"/>
    </location>
</feature>
<keyword evidence="3" id="KW-1185">Reference proteome</keyword>
<evidence type="ECO:0000256" key="1">
    <source>
        <dbReference type="SAM" id="Phobius"/>
    </source>
</evidence>
<accession>A0ABR0PW72</accession>
<keyword evidence="1" id="KW-1133">Transmembrane helix</keyword>
<name>A0ABR0PW72_GOSAR</name>
<reference evidence="2 3" key="1">
    <citation type="submission" date="2023-03" db="EMBL/GenBank/DDBJ databases">
        <title>WGS of Gossypium arboreum.</title>
        <authorList>
            <person name="Yu D."/>
        </authorList>
    </citation>
    <scope>NUCLEOTIDE SEQUENCE [LARGE SCALE GENOMIC DNA]</scope>
    <source>
        <tissue evidence="2">Leaf</tissue>
    </source>
</reference>
<dbReference type="PANTHER" id="PTHR31142">
    <property type="entry name" value="TOBAMOVIRUS MULTIPLICATION PROTEIN 1-LIKE ISOFORM X1"/>
    <property type="match status" value="1"/>
</dbReference>
<proteinExistence type="predicted"/>
<feature type="transmembrane region" description="Helical" evidence="1">
    <location>
        <begin position="77"/>
        <end position="102"/>
    </location>
</feature>
<sequence>MCFAAFPRILFFATFLVLLSFWVDLCHQADDEEEEDDEQGFVEALLRNSINRPRSSIADSRICYPFRLIHVGNRQKIVILVKFHILVFLFITTFAVLIWIGMEDNPIESSMVSRRYSCFYLFLSFSCSGFLLYQKMSTVRSERASSEIWKVAGLATLSVLCFTSNSFVALFTNIPVHSSTMVVPSIFTFLV</sequence>
<gene>
    <name evidence="2" type="ORF">PVK06_015047</name>
</gene>
<dbReference type="EMBL" id="JARKNE010000005">
    <property type="protein sequence ID" value="KAK5831252.1"/>
    <property type="molecule type" value="Genomic_DNA"/>
</dbReference>